<dbReference type="InterPro" id="IPR004090">
    <property type="entry name" value="Chemotax_Me-accpt_rcpt"/>
</dbReference>
<proteinExistence type="inferred from homology"/>
<dbReference type="Gene3D" id="1.10.490.10">
    <property type="entry name" value="Globins"/>
    <property type="match status" value="1"/>
</dbReference>
<evidence type="ECO:0000259" key="4">
    <source>
        <dbReference type="PROSITE" id="PS50111"/>
    </source>
</evidence>
<dbReference type="InterPro" id="IPR039379">
    <property type="entry name" value="Protoglobin_sensor_dom"/>
</dbReference>
<keyword evidence="1 3" id="KW-0807">Transducer</keyword>
<dbReference type="GO" id="GO:0006935">
    <property type="term" value="P:chemotaxis"/>
    <property type="evidence" value="ECO:0007669"/>
    <property type="project" value="InterPro"/>
</dbReference>
<dbReference type="InterPro" id="IPR004089">
    <property type="entry name" value="MCPsignal_dom"/>
</dbReference>
<organism evidence="5">
    <name type="scientific">Metalysinibacillus saudimassiliensis</name>
    <dbReference type="NCBI Taxonomy" id="1461583"/>
    <lineage>
        <taxon>Bacteria</taxon>
        <taxon>Bacillati</taxon>
        <taxon>Bacillota</taxon>
        <taxon>Bacilli</taxon>
        <taxon>Bacillales</taxon>
        <taxon>Caryophanaceae</taxon>
        <taxon>Metalysinibacillus</taxon>
    </lineage>
</organism>
<dbReference type="Gene3D" id="1.10.287.950">
    <property type="entry name" value="Methyl-accepting chemotaxis protein"/>
    <property type="match status" value="1"/>
</dbReference>
<dbReference type="HOGENOM" id="CLU_000445_21_1_9"/>
<dbReference type="CDD" id="cd01068">
    <property type="entry name" value="globin_sensor"/>
    <property type="match status" value="1"/>
</dbReference>
<dbReference type="SUPFAM" id="SSF58104">
    <property type="entry name" value="Methyl-accepting chemotaxis protein (MCP) signaling domain"/>
    <property type="match status" value="1"/>
</dbReference>
<dbReference type="GO" id="GO:0020037">
    <property type="term" value="F:heme binding"/>
    <property type="evidence" value="ECO:0007669"/>
    <property type="project" value="InterPro"/>
</dbReference>
<dbReference type="EMBL" id="LN483075">
    <property type="protein sequence ID" value="CEA03420.1"/>
    <property type="molecule type" value="Genomic_DNA"/>
</dbReference>
<evidence type="ECO:0000256" key="1">
    <source>
        <dbReference type="ARBA" id="ARBA00023224"/>
    </source>
</evidence>
<reference evidence="5" key="1">
    <citation type="submission" date="2014-07" db="EMBL/GenBank/DDBJ databases">
        <authorList>
            <person name="Urmite Genomes Urmite Genomes"/>
        </authorList>
    </citation>
    <scope>NUCLEOTIDE SEQUENCE</scope>
    <source>
        <strain evidence="5">13S34_air</strain>
    </source>
</reference>
<dbReference type="GO" id="GO:0007165">
    <property type="term" value="P:signal transduction"/>
    <property type="evidence" value="ECO:0007669"/>
    <property type="project" value="UniProtKB-KW"/>
</dbReference>
<gene>
    <name evidence="5" type="primary">hemAT_2</name>
    <name evidence="5" type="ORF">BN1050_01562</name>
</gene>
<dbReference type="PANTHER" id="PTHR32089">
    <property type="entry name" value="METHYL-ACCEPTING CHEMOTAXIS PROTEIN MCPB"/>
    <property type="match status" value="1"/>
</dbReference>
<dbReference type="PROSITE" id="PS50111">
    <property type="entry name" value="CHEMOTAXIS_TRANSDUC_2"/>
    <property type="match status" value="1"/>
</dbReference>
<dbReference type="GO" id="GO:0004888">
    <property type="term" value="F:transmembrane signaling receptor activity"/>
    <property type="evidence" value="ECO:0007669"/>
    <property type="project" value="InterPro"/>
</dbReference>
<dbReference type="GO" id="GO:0019825">
    <property type="term" value="F:oxygen binding"/>
    <property type="evidence" value="ECO:0007669"/>
    <property type="project" value="InterPro"/>
</dbReference>
<sequence length="582" mass="66360">MLFKKKKIDLYSYFNKSTESDIATNERFQEKLDFLALSRIRRESVMFLKDLYAENRVVILDNFYDRLLEIPDFARVIRQHTTVERLKKTFDAHFVSLFEDELDLNYVFKRRRIAYTHARLGVLPNWMISAYTLVNQLIIPLIVDRFAKEPQKMLDVLLAYDSLVTIDQQIIVETYIEIQAGSVVNGLGEIIMYNTQLDQIKELMAFQDDQEQDIISANESMHQLDESIEDVSGTLGDIAKTTRETLGALNKDLDSLKHVTSILQTTDEGQQTMQQHTAKLVERVTSVTSLMELIKGIADQTNLLALNASIEAARAGEAGKGFAVVAEEVRKLADDTKTSVQSIQNDISELLEITNHIDSLTRQFAADLHEGVAETSRISDTLTALNTNLQFQGERFEEMAETTQAQNEAATDITARNANIREMMEQSREIVFTTGATIYKLSQMIDEYRSSTISKNFIISHEDVISLAITDHLLWRWRIYNLLLGFDEMTLDEVGTARESRLGAWYYGKGQETLGDKQAFKDLEQPYLRMQELARSAVQSYNAGNKAKAETVLVDLTEVSHEVVEKLQELRKIIIADKTKFN</sequence>
<dbReference type="PATRIC" id="fig|1461583.4.peg.1502"/>
<dbReference type="InterPro" id="IPR044398">
    <property type="entry name" value="Globin-sensor_dom"/>
</dbReference>
<dbReference type="Pfam" id="PF00015">
    <property type="entry name" value="MCPsignal"/>
    <property type="match status" value="1"/>
</dbReference>
<evidence type="ECO:0000256" key="2">
    <source>
        <dbReference type="ARBA" id="ARBA00029447"/>
    </source>
</evidence>
<dbReference type="Pfam" id="PF13682">
    <property type="entry name" value="CZB"/>
    <property type="match status" value="1"/>
</dbReference>
<dbReference type="SUPFAM" id="SSF46458">
    <property type="entry name" value="Globin-like"/>
    <property type="match status" value="1"/>
</dbReference>
<dbReference type="AlphaFoldDB" id="A0A078MAV4"/>
<protein>
    <submittedName>
        <fullName evidence="5">Heme-based aerotactic transducer HemAT</fullName>
    </submittedName>
</protein>
<dbReference type="InterPro" id="IPR009050">
    <property type="entry name" value="Globin-like_sf"/>
</dbReference>
<feature type="domain" description="Methyl-accepting transducer" evidence="4">
    <location>
        <begin position="208"/>
        <end position="421"/>
    </location>
</feature>
<dbReference type="Pfam" id="PF11563">
    <property type="entry name" value="Protoglobin"/>
    <property type="match status" value="1"/>
</dbReference>
<dbReference type="InterPro" id="IPR012292">
    <property type="entry name" value="Globin/Proto"/>
</dbReference>
<dbReference type="GO" id="GO:0016020">
    <property type="term" value="C:membrane"/>
    <property type="evidence" value="ECO:0007669"/>
    <property type="project" value="InterPro"/>
</dbReference>
<dbReference type="SMART" id="SM00283">
    <property type="entry name" value="MA"/>
    <property type="match status" value="1"/>
</dbReference>
<dbReference type="InterPro" id="IPR025991">
    <property type="entry name" value="Chemoreceptor_zinc-bind_dom"/>
</dbReference>
<dbReference type="Gene3D" id="1.20.120.30">
    <property type="entry name" value="Aspartate receptor, ligand-binding domain"/>
    <property type="match status" value="1"/>
</dbReference>
<name>A0A078MAV4_9BACL</name>
<dbReference type="PANTHER" id="PTHR32089:SF112">
    <property type="entry name" value="LYSOZYME-LIKE PROTEIN-RELATED"/>
    <property type="match status" value="1"/>
</dbReference>
<accession>A0A078MAV4</accession>
<dbReference type="PRINTS" id="PR00260">
    <property type="entry name" value="CHEMTRNSDUCR"/>
</dbReference>
<evidence type="ECO:0000256" key="3">
    <source>
        <dbReference type="PROSITE-ProRule" id="PRU00284"/>
    </source>
</evidence>
<evidence type="ECO:0000313" key="5">
    <source>
        <dbReference type="EMBL" id="CEA03420.1"/>
    </source>
</evidence>
<comment type="similarity">
    <text evidence="2">Belongs to the methyl-accepting chemotaxis (MCP) protein family.</text>
</comment>